<evidence type="ECO:0000256" key="2">
    <source>
        <dbReference type="ARBA" id="ARBA00008130"/>
    </source>
</evidence>
<reference evidence="8" key="1">
    <citation type="submission" date="2014-08" db="EMBL/GenBank/DDBJ databases">
        <authorList>
            <person name="Edwards T."/>
        </authorList>
    </citation>
    <scope>NUCLEOTIDE SEQUENCE [LARGE SCALE GENOMIC DNA]</scope>
</reference>
<dbReference type="SMART" id="SM01021">
    <property type="entry name" value="Bac_rhodopsin"/>
    <property type="match status" value="1"/>
</dbReference>
<dbReference type="GO" id="GO:0016020">
    <property type="term" value="C:membrane"/>
    <property type="evidence" value="ECO:0007669"/>
    <property type="project" value="UniProtKB-SubCell"/>
</dbReference>
<name>A0A0K2W3C8_MESPL</name>
<feature type="transmembrane region" description="Helical" evidence="6">
    <location>
        <begin position="198"/>
        <end position="224"/>
    </location>
</feature>
<gene>
    <name evidence="7" type="ORF">MPL1032_30330</name>
</gene>
<keyword evidence="4 6" id="KW-1133">Transmembrane helix</keyword>
<protein>
    <submittedName>
        <fullName evidence="7">Uncharacterized protein</fullName>
    </submittedName>
</protein>
<sequence length="229" mass="24892">MFATLFQSSAVVSTALSVATLAMFATAALAMLGLTWTSERWRVPLALSGVALLASGLEYYAASNIWLAGQQLSAASRYVAWFVVQPMQVASLFFFARIAGKVPVGVFWRTLAAALLMVLARYLGDARIFNPTLGVLLSIAFWLYILGESYFGAMADAVGKSTRPIRLGYFWIRLIMTIGWAIYPILHFVDVVIGTGHVAPVIVLYTIADLVNLIAVSMIVLAVAGEERF</sequence>
<feature type="transmembrane region" description="Helical" evidence="6">
    <location>
        <begin position="128"/>
        <end position="146"/>
    </location>
</feature>
<evidence type="ECO:0000256" key="5">
    <source>
        <dbReference type="ARBA" id="ARBA00023136"/>
    </source>
</evidence>
<dbReference type="AlphaFoldDB" id="A0A0K2W3C8"/>
<dbReference type="EMBL" id="CCND01000023">
    <property type="protein sequence ID" value="CDX60563.1"/>
    <property type="molecule type" value="Genomic_DNA"/>
</dbReference>
<evidence type="ECO:0000313" key="8">
    <source>
        <dbReference type="Proteomes" id="UP000182888"/>
    </source>
</evidence>
<evidence type="ECO:0000256" key="3">
    <source>
        <dbReference type="ARBA" id="ARBA00022692"/>
    </source>
</evidence>
<dbReference type="SUPFAM" id="SSF81321">
    <property type="entry name" value="Family A G protein-coupled receptor-like"/>
    <property type="match status" value="1"/>
</dbReference>
<feature type="transmembrane region" description="Helical" evidence="6">
    <location>
        <begin position="12"/>
        <end position="33"/>
    </location>
</feature>
<evidence type="ECO:0000256" key="1">
    <source>
        <dbReference type="ARBA" id="ARBA00004141"/>
    </source>
</evidence>
<evidence type="ECO:0000256" key="4">
    <source>
        <dbReference type="ARBA" id="ARBA00022989"/>
    </source>
</evidence>
<organism evidence="7 8">
    <name type="scientific">Mesorhizobium plurifarium</name>
    <dbReference type="NCBI Taxonomy" id="69974"/>
    <lineage>
        <taxon>Bacteria</taxon>
        <taxon>Pseudomonadati</taxon>
        <taxon>Pseudomonadota</taxon>
        <taxon>Alphaproteobacteria</taxon>
        <taxon>Hyphomicrobiales</taxon>
        <taxon>Phyllobacteriaceae</taxon>
        <taxon>Mesorhizobium</taxon>
    </lineage>
</organism>
<evidence type="ECO:0000313" key="7">
    <source>
        <dbReference type="EMBL" id="CDX60563.1"/>
    </source>
</evidence>
<keyword evidence="3 6" id="KW-0812">Transmembrane</keyword>
<comment type="similarity">
    <text evidence="2">Belongs to the archaeal/bacterial/fungal opsin family.</text>
</comment>
<dbReference type="Proteomes" id="UP000182888">
    <property type="component" value="Unassembled WGS sequence"/>
</dbReference>
<dbReference type="Pfam" id="PF01036">
    <property type="entry name" value="Bac_rhodopsin"/>
    <property type="match status" value="1"/>
</dbReference>
<proteinExistence type="inferred from homology"/>
<feature type="transmembrane region" description="Helical" evidence="6">
    <location>
        <begin position="106"/>
        <end position="122"/>
    </location>
</feature>
<dbReference type="Gene3D" id="1.20.1070.10">
    <property type="entry name" value="Rhodopsin 7-helix transmembrane proteins"/>
    <property type="match status" value="1"/>
</dbReference>
<accession>A0A0K2W3C8</accession>
<evidence type="ECO:0000256" key="6">
    <source>
        <dbReference type="SAM" id="Phobius"/>
    </source>
</evidence>
<dbReference type="InterPro" id="IPR001425">
    <property type="entry name" value="Arc/bac/fun_rhodopsins"/>
</dbReference>
<feature type="transmembrane region" description="Helical" evidence="6">
    <location>
        <begin position="45"/>
        <end position="66"/>
    </location>
</feature>
<feature type="transmembrane region" description="Helical" evidence="6">
    <location>
        <begin position="167"/>
        <end position="186"/>
    </location>
</feature>
<comment type="subcellular location">
    <subcellularLocation>
        <location evidence="1">Membrane</location>
        <topology evidence="1">Multi-pass membrane protein</topology>
    </subcellularLocation>
</comment>
<keyword evidence="5 6" id="KW-0472">Membrane</keyword>
<feature type="transmembrane region" description="Helical" evidence="6">
    <location>
        <begin position="78"/>
        <end position="99"/>
    </location>
</feature>